<evidence type="ECO:0000259" key="5">
    <source>
        <dbReference type="PROSITE" id="PS50977"/>
    </source>
</evidence>
<dbReference type="InterPro" id="IPR001647">
    <property type="entry name" value="HTH_TetR"/>
</dbReference>
<dbReference type="PANTHER" id="PTHR30055:SF238">
    <property type="entry name" value="MYCOFACTOCIN BIOSYNTHESIS TRANSCRIPTIONAL REGULATOR MFTR-RELATED"/>
    <property type="match status" value="1"/>
</dbReference>
<proteinExistence type="predicted"/>
<dbReference type="RefSeq" id="WP_189609241.1">
    <property type="nucleotide sequence ID" value="NZ_BMXR01000006.1"/>
</dbReference>
<organism evidence="6 7">
    <name type="scientific">Saccharospirillum salsuginis</name>
    <dbReference type="NCBI Taxonomy" id="418750"/>
    <lineage>
        <taxon>Bacteria</taxon>
        <taxon>Pseudomonadati</taxon>
        <taxon>Pseudomonadota</taxon>
        <taxon>Gammaproteobacteria</taxon>
        <taxon>Oceanospirillales</taxon>
        <taxon>Saccharospirillaceae</taxon>
        <taxon>Saccharospirillum</taxon>
    </lineage>
</organism>
<dbReference type="PANTHER" id="PTHR30055">
    <property type="entry name" value="HTH-TYPE TRANSCRIPTIONAL REGULATOR RUTR"/>
    <property type="match status" value="1"/>
</dbReference>
<evidence type="ECO:0000256" key="2">
    <source>
        <dbReference type="ARBA" id="ARBA00023125"/>
    </source>
</evidence>
<reference evidence="6" key="1">
    <citation type="journal article" date="2014" name="Int. J. Syst. Evol. Microbiol.">
        <title>Complete genome sequence of Corynebacterium casei LMG S-19264T (=DSM 44701T), isolated from a smear-ripened cheese.</title>
        <authorList>
            <consortium name="US DOE Joint Genome Institute (JGI-PGF)"/>
            <person name="Walter F."/>
            <person name="Albersmeier A."/>
            <person name="Kalinowski J."/>
            <person name="Ruckert C."/>
        </authorList>
    </citation>
    <scope>NUCLEOTIDE SEQUENCE</scope>
    <source>
        <strain evidence="6">KCTC 22169</strain>
    </source>
</reference>
<evidence type="ECO:0000313" key="6">
    <source>
        <dbReference type="EMBL" id="GGX57030.1"/>
    </source>
</evidence>
<keyword evidence="1" id="KW-0805">Transcription regulation</keyword>
<dbReference type="AlphaFoldDB" id="A0A918KAY7"/>
<reference evidence="6" key="2">
    <citation type="submission" date="2020-09" db="EMBL/GenBank/DDBJ databases">
        <authorList>
            <person name="Sun Q."/>
            <person name="Kim S."/>
        </authorList>
    </citation>
    <scope>NUCLEOTIDE SEQUENCE</scope>
    <source>
        <strain evidence="6">KCTC 22169</strain>
    </source>
</reference>
<evidence type="ECO:0000313" key="7">
    <source>
        <dbReference type="Proteomes" id="UP000626148"/>
    </source>
</evidence>
<evidence type="ECO:0000256" key="4">
    <source>
        <dbReference type="PROSITE-ProRule" id="PRU00335"/>
    </source>
</evidence>
<keyword evidence="3" id="KW-0804">Transcription</keyword>
<dbReference type="PRINTS" id="PR00455">
    <property type="entry name" value="HTHTETR"/>
</dbReference>
<evidence type="ECO:0000256" key="3">
    <source>
        <dbReference type="ARBA" id="ARBA00023163"/>
    </source>
</evidence>
<keyword evidence="7" id="KW-1185">Reference proteome</keyword>
<dbReference type="EMBL" id="BMXR01000006">
    <property type="protein sequence ID" value="GGX57030.1"/>
    <property type="molecule type" value="Genomic_DNA"/>
</dbReference>
<dbReference type="PROSITE" id="PS50977">
    <property type="entry name" value="HTH_TETR_2"/>
    <property type="match status" value="1"/>
</dbReference>
<protein>
    <recommendedName>
        <fullName evidence="5">HTH tetR-type domain-containing protein</fullName>
    </recommendedName>
</protein>
<feature type="DNA-binding region" description="H-T-H motif" evidence="4">
    <location>
        <begin position="39"/>
        <end position="58"/>
    </location>
</feature>
<gene>
    <name evidence="6" type="ORF">GCM10007392_25660</name>
</gene>
<name>A0A918KAY7_9GAMM</name>
<dbReference type="InterPro" id="IPR009057">
    <property type="entry name" value="Homeodomain-like_sf"/>
</dbReference>
<dbReference type="GO" id="GO:0000976">
    <property type="term" value="F:transcription cis-regulatory region binding"/>
    <property type="evidence" value="ECO:0007669"/>
    <property type="project" value="TreeGrafter"/>
</dbReference>
<accession>A0A918KAY7</accession>
<sequence length="195" mass="22377">MTKRKYQKKQRAEQQEQTRMRIVEATMALHEEVGPARTTISAIAERAGVQRLTVYRHFPDDAELFRSCTTHWLELNPPPQSELWSNEADPLAQTEIALRHFYAYYRDTQNMWVGAVRDVNEVTALQGPMQAFNDYLNDVRDRLRDAFGSQSTEALSHTLTHCLRFQTWHSLSEDGLTDPAMAELATRWVGAVVGP</sequence>
<dbReference type="Gene3D" id="1.10.357.10">
    <property type="entry name" value="Tetracycline Repressor, domain 2"/>
    <property type="match status" value="1"/>
</dbReference>
<dbReference type="Pfam" id="PF00440">
    <property type="entry name" value="TetR_N"/>
    <property type="match status" value="1"/>
</dbReference>
<dbReference type="SUPFAM" id="SSF46689">
    <property type="entry name" value="Homeodomain-like"/>
    <property type="match status" value="1"/>
</dbReference>
<keyword evidence="2 4" id="KW-0238">DNA-binding</keyword>
<dbReference type="GO" id="GO:0003700">
    <property type="term" value="F:DNA-binding transcription factor activity"/>
    <property type="evidence" value="ECO:0007669"/>
    <property type="project" value="TreeGrafter"/>
</dbReference>
<dbReference type="Proteomes" id="UP000626148">
    <property type="component" value="Unassembled WGS sequence"/>
</dbReference>
<evidence type="ECO:0000256" key="1">
    <source>
        <dbReference type="ARBA" id="ARBA00023015"/>
    </source>
</evidence>
<feature type="domain" description="HTH tetR-type" evidence="5">
    <location>
        <begin position="16"/>
        <end position="76"/>
    </location>
</feature>
<comment type="caution">
    <text evidence="6">The sequence shown here is derived from an EMBL/GenBank/DDBJ whole genome shotgun (WGS) entry which is preliminary data.</text>
</comment>
<dbReference type="InterPro" id="IPR050109">
    <property type="entry name" value="HTH-type_TetR-like_transc_reg"/>
</dbReference>